<sequence>MLSLGVNCIVSPGEGAGVLKKPIRVLGVTDDVILVIDLGTNPTKPWRIERSLLIDEIDSGAAVVNAELVPMHLLRTDDEISEKEKNSRDKNWELVRGLLENKVPLDILTPNFGTFVAGHAVLMGVDRKQIYRLLYRYWSMGQTRNAFLWNTSTCGGPGKKKSRASGIVPGRPQKYLGVVVDEGGAILLDPRHLTHIKLAYGRFASGKCGTIKKCHEWMLNKFYRSIKSDGSKGDLVRSSYPSVNQLVHNGKEFFDALYKLKNREGSIRFNKDYRAIVGSASHKLIGAAHRYEIDSTIADVYLVHRVNRLWLVGRPVLYVVVDTFTRMIVGIHVGLEGPSWNGARHAIYNACTPKQEFCKRYNIDIEDEQWPCSHVPVEIVADRAELLSGAGETMTQTVGTTLKILPPFRPDWKAIVESRFRLINDKLDLKFLPGGVDARKLERGDRDYQLDAVFDIDEFTELVIEGVLAHNKTLQVPHLLSREMVAAEVKPTPLAMWNWSMANNLLNSKVVSPSELKIALLPSRKCSIGRGGINFQGVLYTCETAVRHQWLERAHSFETKPVTVFYDPNSIENCWIKSGAGFEMLTIVPQQRDKYMGLRLEEVLDMISIVKQVSPEDRYEAANTGARLQGRQEEILKRAKAKRKAQGDPKSNAEFKCDKRTKRGVEAQSDRDLHTADLNQLRVVDNPAVTEENIKPAPRPISGRSAAFLKLVVNGDEGARHE</sequence>
<reference evidence="3 4" key="1">
    <citation type="submission" date="2014-07" db="EMBL/GenBank/DDBJ databases">
        <title>Draft Genome Sequences of Environmental Pseudomonas syringae strains.</title>
        <authorList>
            <person name="Baltrus D.A."/>
            <person name="Berge O."/>
            <person name="Morris C."/>
        </authorList>
    </citation>
    <scope>NUCLEOTIDE SEQUENCE [LARGE SCALE GENOMIC DNA]</scope>
    <source>
        <strain evidence="3 4">GAW0119</strain>
    </source>
</reference>
<evidence type="ECO:0000256" key="1">
    <source>
        <dbReference type="SAM" id="MobiDB-lite"/>
    </source>
</evidence>
<dbReference type="Proteomes" id="UP000028631">
    <property type="component" value="Unassembled WGS sequence"/>
</dbReference>
<organism evidence="3 4">
    <name type="scientific">Pseudomonas syringae</name>
    <dbReference type="NCBI Taxonomy" id="317"/>
    <lineage>
        <taxon>Bacteria</taxon>
        <taxon>Pseudomonadati</taxon>
        <taxon>Pseudomonadota</taxon>
        <taxon>Gammaproteobacteria</taxon>
        <taxon>Pseudomonadales</taxon>
        <taxon>Pseudomonadaceae</taxon>
        <taxon>Pseudomonas</taxon>
    </lineage>
</organism>
<feature type="domain" description="Transposase-like Mu C-terminal" evidence="2">
    <location>
        <begin position="518"/>
        <end position="576"/>
    </location>
</feature>
<dbReference type="Gene3D" id="3.30.420.10">
    <property type="entry name" value="Ribonuclease H-like superfamily/Ribonuclease H"/>
    <property type="match status" value="1"/>
</dbReference>
<dbReference type="InterPro" id="IPR036397">
    <property type="entry name" value="RNaseH_sf"/>
</dbReference>
<proteinExistence type="predicted"/>
<dbReference type="EMBL" id="JPQU01000034">
    <property type="protein sequence ID" value="KFE55384.1"/>
    <property type="molecule type" value="Genomic_DNA"/>
</dbReference>
<evidence type="ECO:0000313" key="4">
    <source>
        <dbReference type="Proteomes" id="UP000028631"/>
    </source>
</evidence>
<dbReference type="InterPro" id="IPR012337">
    <property type="entry name" value="RNaseH-like_sf"/>
</dbReference>
<protein>
    <submittedName>
        <fullName evidence="3">Tn7 transposition protein B</fullName>
    </submittedName>
</protein>
<gene>
    <name evidence="3" type="ORF">IV01_12195</name>
</gene>
<dbReference type="GO" id="GO:0003676">
    <property type="term" value="F:nucleic acid binding"/>
    <property type="evidence" value="ECO:0007669"/>
    <property type="project" value="InterPro"/>
</dbReference>
<dbReference type="Pfam" id="PF09299">
    <property type="entry name" value="Mu-transpos_C"/>
    <property type="match status" value="1"/>
</dbReference>
<dbReference type="OrthoDB" id="501284at2"/>
<feature type="compositionally biased region" description="Basic and acidic residues" evidence="1">
    <location>
        <begin position="645"/>
        <end position="673"/>
    </location>
</feature>
<evidence type="ECO:0000259" key="2">
    <source>
        <dbReference type="Pfam" id="PF09299"/>
    </source>
</evidence>
<evidence type="ECO:0000313" key="3">
    <source>
        <dbReference type="EMBL" id="KFE55384.1"/>
    </source>
</evidence>
<accession>A0A085VIX1</accession>
<dbReference type="SUPFAM" id="SSF53098">
    <property type="entry name" value="Ribonuclease H-like"/>
    <property type="match status" value="1"/>
</dbReference>
<dbReference type="PATRIC" id="fig|317.175.peg.2536"/>
<dbReference type="AlphaFoldDB" id="A0A085VIX1"/>
<feature type="region of interest" description="Disordered" evidence="1">
    <location>
        <begin position="640"/>
        <end position="673"/>
    </location>
</feature>
<comment type="caution">
    <text evidence="3">The sequence shown here is derived from an EMBL/GenBank/DDBJ whole genome shotgun (WGS) entry which is preliminary data.</text>
</comment>
<keyword evidence="4" id="KW-1185">Reference proteome</keyword>
<name>A0A085VIX1_PSESX</name>
<dbReference type="InterPro" id="IPR015378">
    <property type="entry name" value="Transposase-like_Mu_C"/>
</dbReference>